<name>A0ABY7XWH6_9GAMM</name>
<protein>
    <submittedName>
        <fullName evidence="6">CD225/dispanin family protein</fullName>
    </submittedName>
</protein>
<dbReference type="Pfam" id="PF04505">
    <property type="entry name" value="CD225"/>
    <property type="match status" value="1"/>
</dbReference>
<reference evidence="6 7" key="1">
    <citation type="submission" date="2021-08" db="EMBL/GenBank/DDBJ databases">
        <title>Stenotrophomonas forensis sp. nov., isolated from contaminated viral transport media.</title>
        <authorList>
            <person name="Nguyen S.V."/>
            <person name="Edwards D."/>
            <person name="Scott S."/>
            <person name="Doss J."/>
            <person name="Merid S."/>
            <person name="Zelaya E."/>
            <person name="Maza C."/>
            <person name="Mann M."/>
            <person name="Hamilton B."/>
            <person name="Blackwell R."/>
            <person name="Tran A."/>
            <person name="Hauser J."/>
        </authorList>
    </citation>
    <scope>NUCLEOTIDE SEQUENCE [LARGE SCALE GENOMIC DNA]</scope>
    <source>
        <strain evidence="6 7">DFS-20110405</strain>
    </source>
</reference>
<accession>A0ABY7XWH6</accession>
<proteinExistence type="predicted"/>
<comment type="subcellular location">
    <subcellularLocation>
        <location evidence="1">Membrane</location>
    </subcellularLocation>
</comment>
<evidence type="ECO:0000313" key="7">
    <source>
        <dbReference type="Proteomes" id="UP001216828"/>
    </source>
</evidence>
<evidence type="ECO:0000256" key="4">
    <source>
        <dbReference type="ARBA" id="ARBA00023136"/>
    </source>
</evidence>
<dbReference type="PANTHER" id="PTHR14948">
    <property type="entry name" value="NG5"/>
    <property type="match status" value="1"/>
</dbReference>
<evidence type="ECO:0000256" key="1">
    <source>
        <dbReference type="ARBA" id="ARBA00004370"/>
    </source>
</evidence>
<evidence type="ECO:0000256" key="3">
    <source>
        <dbReference type="ARBA" id="ARBA00022989"/>
    </source>
</evidence>
<dbReference type="EMBL" id="CP082270">
    <property type="protein sequence ID" value="WDM61907.1"/>
    <property type="molecule type" value="Genomic_DNA"/>
</dbReference>
<keyword evidence="2 5" id="KW-0812">Transmembrane</keyword>
<dbReference type="InterPro" id="IPR007593">
    <property type="entry name" value="CD225/Dispanin_fam"/>
</dbReference>
<organism evidence="6 7">
    <name type="scientific">Stenotrophomonas forensis</name>
    <dbReference type="NCBI Taxonomy" id="2871169"/>
    <lineage>
        <taxon>Bacteria</taxon>
        <taxon>Pseudomonadati</taxon>
        <taxon>Pseudomonadota</taxon>
        <taxon>Gammaproteobacteria</taxon>
        <taxon>Lysobacterales</taxon>
        <taxon>Lysobacteraceae</taxon>
        <taxon>Stenotrophomonas</taxon>
        <taxon>Stenotrophomonas maltophilia group</taxon>
    </lineage>
</organism>
<evidence type="ECO:0000256" key="2">
    <source>
        <dbReference type="ARBA" id="ARBA00022692"/>
    </source>
</evidence>
<evidence type="ECO:0000256" key="5">
    <source>
        <dbReference type="SAM" id="Phobius"/>
    </source>
</evidence>
<keyword evidence="7" id="KW-1185">Reference proteome</keyword>
<dbReference type="RefSeq" id="WP_274510538.1">
    <property type="nucleotide sequence ID" value="NZ_CP082270.1"/>
</dbReference>
<dbReference type="PANTHER" id="PTHR14948:SF25">
    <property type="entry name" value="DUF4190 DOMAIN-CONTAINING PROTEIN"/>
    <property type="match status" value="1"/>
</dbReference>
<dbReference type="Proteomes" id="UP001216828">
    <property type="component" value="Chromosome"/>
</dbReference>
<sequence length="147" mass="15546">MNIQIAAPHPRVGGLLHHQEIVLFAGRGAAPAISGQRAAPGPYAGAASGRHNPRPTKEIQRMEHTSPAAPKNYLMWAILSIFGGFWPFGIVATVYANRTSSLLAAGQIGPATVASRKALRWMIASFVTLPLCVLLLVGYALILRAAG</sequence>
<feature type="transmembrane region" description="Helical" evidence="5">
    <location>
        <begin position="73"/>
        <end position="97"/>
    </location>
</feature>
<keyword evidence="4 5" id="KW-0472">Membrane</keyword>
<dbReference type="InterPro" id="IPR051423">
    <property type="entry name" value="CD225/Dispanin"/>
</dbReference>
<keyword evidence="3 5" id="KW-1133">Transmembrane helix</keyword>
<evidence type="ECO:0000313" key="6">
    <source>
        <dbReference type="EMBL" id="WDM61907.1"/>
    </source>
</evidence>
<feature type="transmembrane region" description="Helical" evidence="5">
    <location>
        <begin position="118"/>
        <end position="142"/>
    </location>
</feature>
<gene>
    <name evidence="6" type="ORF">K5L94_12175</name>
</gene>